<evidence type="ECO:0000313" key="1">
    <source>
        <dbReference type="EMBL" id="MCF4006715.1"/>
    </source>
</evidence>
<dbReference type="RefSeq" id="WP_236118494.1">
    <property type="nucleotide sequence ID" value="NZ_JAKGSI010000002.1"/>
</dbReference>
<dbReference type="AlphaFoldDB" id="A0A9X1QR88"/>
<name>A0A9X1QR88_9CORY</name>
<reference evidence="1" key="1">
    <citation type="submission" date="2022-01" db="EMBL/GenBank/DDBJ databases">
        <title>Corynebacterium sp. nov isolated from isolated from the feces of the greater white-fronted geese (Anser albifrons) at Poyang Lake, PR China.</title>
        <authorList>
            <person name="Liu Q."/>
        </authorList>
    </citation>
    <scope>NUCLEOTIDE SEQUENCE</scope>
    <source>
        <strain evidence="1">JCM 32435</strain>
    </source>
</reference>
<sequence>MGLLQDHDALLLDLDGTVWEGGRAIPGAVETITESGLRTLYITNNASRSPAVVASMLRDIDLDAHDSDIITSAQAAIWMMEEECERGATVLVLGSDSFKDLVREAGYRVVDTAEEDPVAVLQGHSTETGWRELSEAALAIRAGARYFASNLDTSLPMERGLMVGNGAMVAAIECSTGVSPQSAGKPQPTMFLQGAERAGAKRPLAVGDRLDTDIEGGVAAEMDVLHVMTGVSGPQDLLRAPATRRPTFLAKDFTEAWNDAETLRPGPQGGFQAERSGDTITLSGGDESSTFMQAVRTVLGAAWESEDTAELSVEAQGDVAQAVVKEWW</sequence>
<dbReference type="InterPro" id="IPR036412">
    <property type="entry name" value="HAD-like_sf"/>
</dbReference>
<keyword evidence="1" id="KW-0378">Hydrolase</keyword>
<dbReference type="NCBIfam" id="TIGR01460">
    <property type="entry name" value="HAD-SF-IIA"/>
    <property type="match status" value="1"/>
</dbReference>
<keyword evidence="2" id="KW-1185">Reference proteome</keyword>
<dbReference type="Pfam" id="PF13242">
    <property type="entry name" value="Hydrolase_like"/>
    <property type="match status" value="1"/>
</dbReference>
<dbReference type="Gene3D" id="3.40.50.1000">
    <property type="entry name" value="HAD superfamily/HAD-like"/>
    <property type="match status" value="2"/>
</dbReference>
<accession>A0A9X1QR88</accession>
<proteinExistence type="predicted"/>
<organism evidence="1 2">
    <name type="scientific">Corynebacterium uropygiale</name>
    <dbReference type="NCBI Taxonomy" id="1775911"/>
    <lineage>
        <taxon>Bacteria</taxon>
        <taxon>Bacillati</taxon>
        <taxon>Actinomycetota</taxon>
        <taxon>Actinomycetes</taxon>
        <taxon>Mycobacteriales</taxon>
        <taxon>Corynebacteriaceae</taxon>
        <taxon>Corynebacterium</taxon>
    </lineage>
</organism>
<dbReference type="GO" id="GO:0016791">
    <property type="term" value="F:phosphatase activity"/>
    <property type="evidence" value="ECO:0007669"/>
    <property type="project" value="TreeGrafter"/>
</dbReference>
<dbReference type="SUPFAM" id="SSF56784">
    <property type="entry name" value="HAD-like"/>
    <property type="match status" value="1"/>
</dbReference>
<evidence type="ECO:0000313" key="2">
    <source>
        <dbReference type="Proteomes" id="UP001139336"/>
    </source>
</evidence>
<dbReference type="Proteomes" id="UP001139336">
    <property type="component" value="Unassembled WGS sequence"/>
</dbReference>
<dbReference type="GO" id="GO:0005737">
    <property type="term" value="C:cytoplasm"/>
    <property type="evidence" value="ECO:0007669"/>
    <property type="project" value="TreeGrafter"/>
</dbReference>
<gene>
    <name evidence="1" type="ORF">L1O03_05915</name>
</gene>
<dbReference type="InterPro" id="IPR023214">
    <property type="entry name" value="HAD_sf"/>
</dbReference>
<comment type="caution">
    <text evidence="1">The sequence shown here is derived from an EMBL/GenBank/DDBJ whole genome shotgun (WGS) entry which is preliminary data.</text>
</comment>
<dbReference type="Pfam" id="PF13344">
    <property type="entry name" value="Hydrolase_6"/>
    <property type="match status" value="1"/>
</dbReference>
<dbReference type="PANTHER" id="PTHR19288:SF95">
    <property type="entry name" value="D-GLYCEROL 3-PHOSPHATE PHOSPHATASE"/>
    <property type="match status" value="1"/>
</dbReference>
<dbReference type="InterPro" id="IPR006357">
    <property type="entry name" value="HAD-SF_hydro_IIA"/>
</dbReference>
<protein>
    <submittedName>
        <fullName evidence="1">HAD-IIA family hydrolase</fullName>
    </submittedName>
</protein>
<dbReference type="EMBL" id="JAKGSI010000002">
    <property type="protein sequence ID" value="MCF4006715.1"/>
    <property type="molecule type" value="Genomic_DNA"/>
</dbReference>
<dbReference type="PANTHER" id="PTHR19288">
    <property type="entry name" value="4-NITROPHENYLPHOSPHATASE-RELATED"/>
    <property type="match status" value="1"/>
</dbReference>